<dbReference type="Proteomes" id="UP000095287">
    <property type="component" value="Unplaced"/>
</dbReference>
<organism evidence="2 3">
    <name type="scientific">Steinernema glaseri</name>
    <dbReference type="NCBI Taxonomy" id="37863"/>
    <lineage>
        <taxon>Eukaryota</taxon>
        <taxon>Metazoa</taxon>
        <taxon>Ecdysozoa</taxon>
        <taxon>Nematoda</taxon>
        <taxon>Chromadorea</taxon>
        <taxon>Rhabditida</taxon>
        <taxon>Tylenchina</taxon>
        <taxon>Panagrolaimomorpha</taxon>
        <taxon>Strongyloidoidea</taxon>
        <taxon>Steinernematidae</taxon>
        <taxon>Steinernema</taxon>
    </lineage>
</organism>
<name>A0A1I7Z459_9BILA</name>
<dbReference type="SUPFAM" id="SSF47336">
    <property type="entry name" value="ACP-like"/>
    <property type="match status" value="1"/>
</dbReference>
<evidence type="ECO:0000313" key="2">
    <source>
        <dbReference type="Proteomes" id="UP000095287"/>
    </source>
</evidence>
<proteinExistence type="predicted"/>
<accession>A0A1I7Z459</accession>
<evidence type="ECO:0000259" key="1">
    <source>
        <dbReference type="PROSITE" id="PS50075"/>
    </source>
</evidence>
<sequence length="60" mass="6956">MVEEGDISIHQGFFELGLDSMMLIDFINRLNTVFQEIKLNTNDLFNYPNIEELGKAIHAR</sequence>
<evidence type="ECO:0000313" key="3">
    <source>
        <dbReference type="WBParaSite" id="L893_g22644.t1"/>
    </source>
</evidence>
<dbReference type="AlphaFoldDB" id="A0A1I7Z459"/>
<dbReference type="InterPro" id="IPR009081">
    <property type="entry name" value="PP-bd_ACP"/>
</dbReference>
<dbReference type="WBParaSite" id="L893_g22644.t1">
    <property type="protein sequence ID" value="L893_g22644.t1"/>
    <property type="gene ID" value="L893_g22644"/>
</dbReference>
<dbReference type="InterPro" id="IPR036736">
    <property type="entry name" value="ACP-like_sf"/>
</dbReference>
<dbReference type="Pfam" id="PF00550">
    <property type="entry name" value="PP-binding"/>
    <property type="match status" value="1"/>
</dbReference>
<dbReference type="Gene3D" id="1.10.1200.10">
    <property type="entry name" value="ACP-like"/>
    <property type="match status" value="1"/>
</dbReference>
<feature type="domain" description="Carrier" evidence="1">
    <location>
        <begin position="1"/>
        <end position="60"/>
    </location>
</feature>
<dbReference type="PROSITE" id="PS50075">
    <property type="entry name" value="CARRIER"/>
    <property type="match status" value="1"/>
</dbReference>
<keyword evidence="2" id="KW-1185">Reference proteome</keyword>
<reference evidence="3" key="1">
    <citation type="submission" date="2016-11" db="UniProtKB">
        <authorList>
            <consortium name="WormBaseParasite"/>
        </authorList>
    </citation>
    <scope>IDENTIFICATION</scope>
</reference>
<protein>
    <submittedName>
        <fullName evidence="3">Carrier domain-containing protein</fullName>
    </submittedName>
</protein>